<feature type="compositionally biased region" description="Low complexity" evidence="1">
    <location>
        <begin position="14"/>
        <end position="25"/>
    </location>
</feature>
<feature type="region of interest" description="Disordered" evidence="1">
    <location>
        <begin position="456"/>
        <end position="532"/>
    </location>
</feature>
<feature type="region of interest" description="Disordered" evidence="1">
    <location>
        <begin position="576"/>
        <end position="858"/>
    </location>
</feature>
<comment type="caution">
    <text evidence="2">The sequence shown here is derived from an EMBL/GenBank/DDBJ whole genome shotgun (WGS) entry which is preliminary data.</text>
</comment>
<feature type="compositionally biased region" description="Low complexity" evidence="1">
    <location>
        <begin position="72"/>
        <end position="84"/>
    </location>
</feature>
<feature type="compositionally biased region" description="Polar residues" evidence="1">
    <location>
        <begin position="143"/>
        <end position="159"/>
    </location>
</feature>
<feature type="compositionally biased region" description="Basic residues" evidence="1">
    <location>
        <begin position="334"/>
        <end position="347"/>
    </location>
</feature>
<feature type="compositionally biased region" description="Low complexity" evidence="1">
    <location>
        <begin position="369"/>
        <end position="379"/>
    </location>
</feature>
<dbReference type="EMBL" id="NBII01000002">
    <property type="protein sequence ID" value="PAV22681.1"/>
    <property type="molecule type" value="Genomic_DNA"/>
</dbReference>
<feature type="compositionally biased region" description="Basic and acidic residues" evidence="1">
    <location>
        <begin position="622"/>
        <end position="651"/>
    </location>
</feature>
<dbReference type="Proteomes" id="UP000217199">
    <property type="component" value="Unassembled WGS sequence"/>
</dbReference>
<proteinExistence type="predicted"/>
<sequence>MAIFGLFRKDKSKASSSQASTSSVVTEDRSAEDYVLSPPSLSLSGIGHGDDGYASSTPSFVSNASSKKMRLPFSKKPSQSPSSPLVRPLDIPRNLPDFSNNKHSLSLDTSPLDLPHSPVFPSFHQYNSSPTLVQPEPKDSRSRPQPTVLQKSEPSSKTNGGLFGWRERKKSKPSNPEIETLVLPPLSDDSFNLKSFRHVLPEPSRSTSPQNCLPAKSPSPTSLLPPARPRGASVASTDSSQRISVAAFREAQARRSSTNLVNGSPSPTIRPISLANSVISDTVPPRPPRSLNPPISDSPTPTNGRPQTFRSSSAISSSDATSSDESDSESSSRSRPRSRLSRQHTITKRSQGTRSDAGHDSSRLINRSQQQQQQQQQQQAAWTRSEHGHASPRLAHPSPSRGPPPSSFQKTTDGFTGTRSISIYRRERASYSTSELNPNAAAQRANTLAQANLREAQGSQIGGDSDTSDSSSDSDSSDEDAPLSSLKQPRRPGSNISHSSFASPRKPLIDLNLKSNPITGKPVDIPAETPLSRPNLMSPTNINGRLANLTAQAGLNNHRSINNSKSEANLSKMAIPRPSFVNPAKPDSPASTETVTPPPLTKSPEPMSPTQLKGLASPLDSNRMKPTDRPIPVKDRVERNTGFRVVSRPEKSATSPPSSNSSAYTSSSQPQQRPTAVSHHRRSSSSFTVTSRPLSGGDSKPLVDLSRPRASTSGSASNYSASASGSGSGSGQFSPTRSTFQVTPQRPFVLANKRQDSPASSTGGSSNGKGPLTPMDGSDYFVPAVRSSGDSPSGSSLNATPPSALKGGRGGHVKRVSVTFQDQLETDKDNTVRGRRTSMGSSKTNEQGLLEERETRLKERRRSEAKAAIELGKVINGNGPVEVDDDDDPILRGGMPPQLPHMAMGGGGLGLNFNNVQMSWQQQGLASPMLGPMNPINGMKGAQGMGMNLNMQQFMISPPPQGADVAYLAAHQQAMAIAKQAYQYAVAQQAMAAAADEWERGSSISAFAPSGGGMGMGMNMPNMGMGGFGMGGVNPMGGMNGMNGMGGMWGGGGQMFPAAPRSMYAGSMGGAMSEAGWGASSVYGESFGPSVSANARRSQILGGNVRDSVVFPGGSANPQPVSSPGRNTNNPRPRTRTAPSNGPLPAQHRQSKFGGPPSSWKA</sequence>
<gene>
    <name evidence="2" type="ORF">PNOK_0263800</name>
</gene>
<accession>A0A286USX4</accession>
<feature type="compositionally biased region" description="Low complexity" evidence="1">
    <location>
        <begin position="652"/>
        <end position="668"/>
    </location>
</feature>
<reference evidence="2 3" key="1">
    <citation type="journal article" date="2017" name="Mol. Ecol.">
        <title>Comparative and population genomic landscape of Phellinus noxius: A hypervariable fungus causing root rot in trees.</title>
        <authorList>
            <person name="Chung C.L."/>
            <person name="Lee T.J."/>
            <person name="Akiba M."/>
            <person name="Lee H.H."/>
            <person name="Kuo T.H."/>
            <person name="Liu D."/>
            <person name="Ke H.M."/>
            <person name="Yokoi T."/>
            <person name="Roa M.B."/>
            <person name="Lu M.J."/>
            <person name="Chang Y.Y."/>
            <person name="Ann P.J."/>
            <person name="Tsai J.N."/>
            <person name="Chen C.Y."/>
            <person name="Tzean S.S."/>
            <person name="Ota Y."/>
            <person name="Hattori T."/>
            <person name="Sahashi N."/>
            <person name="Liou R.F."/>
            <person name="Kikuchi T."/>
            <person name="Tsai I.J."/>
        </authorList>
    </citation>
    <scope>NUCLEOTIDE SEQUENCE [LARGE SCALE GENOMIC DNA]</scope>
    <source>
        <strain evidence="2 3">FFPRI411160</strain>
    </source>
</reference>
<feature type="compositionally biased region" description="Low complexity" evidence="1">
    <location>
        <begin position="464"/>
        <end position="474"/>
    </location>
</feature>
<dbReference type="AlphaFoldDB" id="A0A286USX4"/>
<dbReference type="OrthoDB" id="2687738at2759"/>
<feature type="compositionally biased region" description="Polar residues" evidence="1">
    <location>
        <begin position="54"/>
        <end position="66"/>
    </location>
</feature>
<feature type="compositionally biased region" description="Low complexity" evidence="1">
    <location>
        <begin position="710"/>
        <end position="725"/>
    </location>
</feature>
<feature type="region of interest" description="Disordered" evidence="1">
    <location>
        <begin position="1106"/>
        <end position="1162"/>
    </location>
</feature>
<organism evidence="2 3">
    <name type="scientific">Pyrrhoderma noxium</name>
    <dbReference type="NCBI Taxonomy" id="2282107"/>
    <lineage>
        <taxon>Eukaryota</taxon>
        <taxon>Fungi</taxon>
        <taxon>Dikarya</taxon>
        <taxon>Basidiomycota</taxon>
        <taxon>Agaricomycotina</taxon>
        <taxon>Agaricomycetes</taxon>
        <taxon>Hymenochaetales</taxon>
        <taxon>Hymenochaetaceae</taxon>
        <taxon>Pyrrhoderma</taxon>
    </lineage>
</organism>
<evidence type="ECO:0000313" key="3">
    <source>
        <dbReference type="Proteomes" id="UP000217199"/>
    </source>
</evidence>
<dbReference type="InParanoid" id="A0A286USX4"/>
<feature type="compositionally biased region" description="Low complexity" evidence="1">
    <location>
        <begin position="1122"/>
        <end position="1141"/>
    </location>
</feature>
<feature type="compositionally biased region" description="Polar residues" evidence="1">
    <location>
        <begin position="254"/>
        <end position="267"/>
    </location>
</feature>
<feature type="compositionally biased region" description="Polar residues" evidence="1">
    <location>
        <begin position="295"/>
        <end position="309"/>
    </location>
</feature>
<feature type="region of interest" description="Disordered" evidence="1">
    <location>
        <begin position="1"/>
        <end position="421"/>
    </location>
</feature>
<feature type="compositionally biased region" description="Low complexity" evidence="1">
    <location>
        <begin position="310"/>
        <end position="321"/>
    </location>
</feature>
<feature type="compositionally biased region" description="Polar residues" evidence="1">
    <location>
        <begin position="234"/>
        <end position="243"/>
    </location>
</feature>
<keyword evidence="3" id="KW-1185">Reference proteome</keyword>
<feature type="compositionally biased region" description="Polar residues" evidence="1">
    <location>
        <begin position="408"/>
        <end position="421"/>
    </location>
</feature>
<feature type="compositionally biased region" description="Polar residues" evidence="1">
    <location>
        <begin position="838"/>
        <end position="847"/>
    </location>
</feature>
<feature type="compositionally biased region" description="Polar residues" evidence="1">
    <location>
        <begin position="732"/>
        <end position="744"/>
    </location>
</feature>
<dbReference type="STRING" id="2282107.A0A286USX4"/>
<evidence type="ECO:0000256" key="1">
    <source>
        <dbReference type="SAM" id="MobiDB-lite"/>
    </source>
</evidence>
<feature type="compositionally biased region" description="Low complexity" evidence="1">
    <location>
        <begin position="103"/>
        <end position="117"/>
    </location>
</feature>
<protein>
    <submittedName>
        <fullName evidence="2">Uncharacterized protein</fullName>
    </submittedName>
</protein>
<name>A0A286USX4_9AGAM</name>
<evidence type="ECO:0000313" key="2">
    <source>
        <dbReference type="EMBL" id="PAV22681.1"/>
    </source>
</evidence>
<feature type="compositionally biased region" description="Low complexity" evidence="1">
    <location>
        <begin position="787"/>
        <end position="796"/>
    </location>
</feature>